<feature type="compositionally biased region" description="Basic and acidic residues" evidence="1">
    <location>
        <begin position="499"/>
        <end position="509"/>
    </location>
</feature>
<feature type="region of interest" description="Disordered" evidence="1">
    <location>
        <begin position="615"/>
        <end position="649"/>
    </location>
</feature>
<evidence type="ECO:0000313" key="2">
    <source>
        <dbReference type="EMBL" id="CAH1390252.1"/>
    </source>
</evidence>
<feature type="region of interest" description="Disordered" evidence="1">
    <location>
        <begin position="1814"/>
        <end position="1840"/>
    </location>
</feature>
<feature type="compositionally biased region" description="Polar residues" evidence="1">
    <location>
        <begin position="628"/>
        <end position="640"/>
    </location>
</feature>
<organism evidence="2 3">
    <name type="scientific">Nezara viridula</name>
    <name type="common">Southern green stink bug</name>
    <name type="synonym">Cimex viridulus</name>
    <dbReference type="NCBI Taxonomy" id="85310"/>
    <lineage>
        <taxon>Eukaryota</taxon>
        <taxon>Metazoa</taxon>
        <taxon>Ecdysozoa</taxon>
        <taxon>Arthropoda</taxon>
        <taxon>Hexapoda</taxon>
        <taxon>Insecta</taxon>
        <taxon>Pterygota</taxon>
        <taxon>Neoptera</taxon>
        <taxon>Paraneoptera</taxon>
        <taxon>Hemiptera</taxon>
        <taxon>Heteroptera</taxon>
        <taxon>Panheteroptera</taxon>
        <taxon>Pentatomomorpha</taxon>
        <taxon>Pentatomoidea</taxon>
        <taxon>Pentatomidae</taxon>
        <taxon>Pentatominae</taxon>
        <taxon>Nezara</taxon>
    </lineage>
</organism>
<feature type="compositionally biased region" description="Basic and acidic residues" evidence="1">
    <location>
        <begin position="2084"/>
        <end position="2103"/>
    </location>
</feature>
<feature type="region of interest" description="Disordered" evidence="1">
    <location>
        <begin position="2619"/>
        <end position="2646"/>
    </location>
</feature>
<name>A0A9P0E881_NEZVI</name>
<feature type="region of interest" description="Disordered" evidence="1">
    <location>
        <begin position="483"/>
        <end position="509"/>
    </location>
</feature>
<dbReference type="OrthoDB" id="6628223at2759"/>
<feature type="compositionally biased region" description="Polar residues" evidence="1">
    <location>
        <begin position="830"/>
        <end position="845"/>
    </location>
</feature>
<feature type="region of interest" description="Disordered" evidence="1">
    <location>
        <begin position="2289"/>
        <end position="2308"/>
    </location>
</feature>
<feature type="compositionally biased region" description="Polar residues" evidence="1">
    <location>
        <begin position="1827"/>
        <end position="1840"/>
    </location>
</feature>
<dbReference type="Proteomes" id="UP001152798">
    <property type="component" value="Chromosome 1"/>
</dbReference>
<feature type="compositionally biased region" description="Basic and acidic residues" evidence="1">
    <location>
        <begin position="2621"/>
        <end position="2646"/>
    </location>
</feature>
<feature type="compositionally biased region" description="Basic and acidic residues" evidence="1">
    <location>
        <begin position="483"/>
        <end position="492"/>
    </location>
</feature>
<evidence type="ECO:0000313" key="3">
    <source>
        <dbReference type="Proteomes" id="UP001152798"/>
    </source>
</evidence>
<dbReference type="EMBL" id="OV725077">
    <property type="protein sequence ID" value="CAH1390252.1"/>
    <property type="molecule type" value="Genomic_DNA"/>
</dbReference>
<feature type="compositionally biased region" description="Basic and acidic residues" evidence="1">
    <location>
        <begin position="1618"/>
        <end position="1629"/>
    </location>
</feature>
<feature type="region of interest" description="Disordered" evidence="1">
    <location>
        <begin position="828"/>
        <end position="847"/>
    </location>
</feature>
<sequence length="2676" mass="308454">MTKFFKVIQTLKDSLIRNSSSKNYQQPSNYLLPLDFKEELLSKRQKHRRNTINKIQRSIWCLECSLERSFLFQIPLTLTIARGFSSRYMMPPKIMTKAGSRKTSEVDKLTIIPAWMKKTKIKKFQDHIGNVKNKSQNISQNKTLHEFNVSAPKFKITNLINKKSKNVELLAESIKPKRFYKTVMNKIALPHFETKHVVLKKKNDQKELLDSQSVLDDSIKEAINANIPKNYKLIMSNYNKTDLNRNKPAEKSLTLECIKNPPESLVNIYIENNIEKSLVMVSENKSKQPNRNEDRSRIRKHKTINLIPKTDEILLKLKVKRFQKPELDVYIKKLAAKHGKMSVQKSVKPKRIYENNRQRIKYDLDDKYLINARKTDPMTKHVKENKIESKMSYYSKKKLNEFIKNNIENSRLLKKGSNHINQRTTTPKTEEKPKRGTILRKEDSTVIKNLQIEVQYLNKKANAAIKLNSKNGILKDRDKHVLSAEKKNKNGETESSTNIRDDSKNKECKNEPEIKSSKCCQNKISNDHLIPYIQKNSENSLIIVNQDSSKSQNQIIPGIGKTYESSKNVEKFTECKKTDNISQILPNNQSNNKAKLRISNILSKTIKEYPANIENMVGESKNNKTKDQPSGTLGDQSTEPLKNKNNEKDQHIALNADTNCKPTEQMKYMKYTPDSPNYICVPKKRTVSCKYKISRGVHSDKPDISTESKKHLRNAQPNFKIRNDIRLNRGSGNFKITTKEATAIHENSSEPSKLESIKIVDKNILAPSKIYKFHCHSEILDYKVYKLDYTPLIHLGTEQSNTLRPNINNILRVNLPLMSYRAIDDKNHTFDSQNQSKSNPEVSSQMKDKNIMQLEEVKNERNHEGKNINKNKKIMHLSNIACDKEKSNFSVTKTVQRLNLEKQIKDENGTKYGVGEKVDCVNDNKIINPQIKKEIYNPEGYNIDYSRRELKKILPFIKKLPNKTTNISSKEHINLESMENKKKQASAIEKSKFEEQKNKTLEEIQLENHIESNSSSSQQLGEVSLPGGIKEKSNVCKSDTKKEIIFPFVNTNKTGMNNLQNEDIMYKEQKKKLVVQDQTLVTRKKQQHKMQLDPKSTSWMNKFHELIINEGLFNKKVKKNVFLMHGFNKVSFLKAYKDIPHVTSEMNMFSKHIPTIVINANTNEDKHSKNRIYGWQILDNDLKAMLYQQLELYNKHFKAEFPETIKQNESIKLYDMFDCTFILQRFKNVSLNCESENFVEENLCPSSTSSNDFEFINKIVPMQTRTKEEVSDVIEKIKTCGTLILEQNPKDTSFIEVLDCRIPMKCIKSMVKESSTDDIGSQMFSLTNSKHMCFYSKYRRNCMGENDTMRSNPKIETKNIRAINKTNIKQDSMTSNAINNSESISKSSFQGAATIPLNMKMLTFQEIYNYNSRKNVGIKNNENNFFELKDKEKTSIETKMNLEKESSPNIKQEDKNINQYYQAGSEPNVCHSFSVIENSNRAEIEPEVLHYMKKLDTLSSGNDFTMISNDIKTLEKNLNEAFLTTEPTQEKIFHGNDSNGYKKKNVSNHNTDEAIKTRNLFLKELSYSTDIKFLGKNNTDLSEIVNECKRGTFEYLTKVVKKHKMDTKNLSSLASSNSHEKLKKSDDVIPSKNHKNLENIIKSSSPISILDSPTLKMTKKKRSIESNISQKVKTKSLKKNVENEYKSGINSNINKVISTELLENSFNKLKVMKKIEEEEKKLIHIRNHEKTLSQINEDCDIISNSKQITSNNKNLETSNELLQEMSHQNISHGQINKTESGLKMKSTTDMNNVKAGEKSFKGICFKTESTNRQNYSNSNRIQKHLNSDNTRTSNNLSKSVGNIQNVSNKKFDFCRILTKNFNPHKGSRNSDKMTESDTNEVTINEQKEFEKMNINEVRKPIIMEYESNDNMTNVNTEVDMNAIGVGKPLKNEHNDVKNIINKKTDVNNSESHVNESIPTGLRCIRQFKIEPKDKGMEKCHLKKTLCEVDSNKFKNRDRKHTKSPLRKDIGKSVTLAKLNLTADCDTTSKLNHYLSKHKKKLEAITEDKRVKSIKHKLSNNLKPRDESSIIRRESHTLMSFLNAENDKKKGEENKRDSKKGKEDGLHLHINGINKTVPIKESKEQTITRNKIGRGFETRNFSSSNSFFDSKSNPIKISTEAKKPYFNIICSANKFKQINEYKVDKFSKVENMELNLTQQLTNFKKEKNKETNNIGSRSSLHCLKKINKSNKKKQYRENPIYILKYQPKLEGFISQSLRPSNSQKSSYKMHVGTVKKRQAGHVVKNRIKSELKQSATNSKKKKSKHPKIDMRFKNDQKKNKINLKLASSSAILSQKGLPLHVFQNEENEICKNYFLDTPSRLVCGLTQPRQTPNEKPVMPKAKATTKLFACTQKKDDILKQNFKLQKNVENYNEHDDSFITKIHNMKPEIEYKPTFTEMGYETKGNTSEPNLVEYQFEKTESGVLKDESKDQNTNLRGTKDLISDIELIIDQRNPAAIPSETIAKVPDRNDSSNCELITNSKDGVGLHAIVGNVVNNVKARIQNFLLADIAESKLNKEIISKKMKQQKSDYLKEKSDISKIPKQISRETNRFKTLNQNTKQILSSTLASYSNGVTDQIQSNKNMEKKKIISKNKDSDDGQRRKPISDLLKFKSARDKQTCPQRSYSEVLNEFYATCET</sequence>
<proteinExistence type="predicted"/>
<feature type="region of interest" description="Disordered" evidence="1">
    <location>
        <begin position="1610"/>
        <end position="1630"/>
    </location>
</feature>
<reference evidence="2" key="1">
    <citation type="submission" date="2022-01" db="EMBL/GenBank/DDBJ databases">
        <authorList>
            <person name="King R."/>
        </authorList>
    </citation>
    <scope>NUCLEOTIDE SEQUENCE</scope>
</reference>
<evidence type="ECO:0000256" key="1">
    <source>
        <dbReference type="SAM" id="MobiDB-lite"/>
    </source>
</evidence>
<gene>
    <name evidence="2" type="ORF">NEZAVI_LOCUS1484</name>
</gene>
<accession>A0A9P0E881</accession>
<protein>
    <submittedName>
        <fullName evidence="2">Uncharacterized protein</fullName>
    </submittedName>
</protein>
<feature type="region of interest" description="Disordered" evidence="1">
    <location>
        <begin position="2081"/>
        <end position="2103"/>
    </location>
</feature>
<keyword evidence="3" id="KW-1185">Reference proteome</keyword>